<dbReference type="RefSeq" id="WP_191797415.1">
    <property type="nucleotide sequence ID" value="NZ_JACSQL010000001.1"/>
</dbReference>
<comment type="caution">
    <text evidence="1">The sequence shown here is derived from an EMBL/GenBank/DDBJ whole genome shotgun (WGS) entry which is preliminary data.</text>
</comment>
<protein>
    <submittedName>
        <fullName evidence="1">Uncharacterized protein</fullName>
    </submittedName>
</protein>
<keyword evidence="2" id="KW-1185">Reference proteome</keyword>
<name>A0ABR8ST47_9BACL</name>
<evidence type="ECO:0000313" key="1">
    <source>
        <dbReference type="EMBL" id="MBD7966670.1"/>
    </source>
</evidence>
<proteinExistence type="predicted"/>
<dbReference type="EMBL" id="JACSQL010000001">
    <property type="protein sequence ID" value="MBD7966670.1"/>
    <property type="molecule type" value="Genomic_DNA"/>
</dbReference>
<sequence>MKRKVLLTIGGVLGLAIVISVSLLIGNETSKPVTFDGTSPYTLHLKENYNPEKIPPLFDGLNNLKTAKNFGFDDFDDLSSTNSTISINQEIKPDGDYLVGEGGTGELLIRGTKYNFTIDSSLISHVELKNGQNLLSGSFETKINDKDGKPIPATISFTNIVETEDQFFYVQLGSFILAFGDDRFGTEEIYKIIRKLGNLEEDSF</sequence>
<evidence type="ECO:0000313" key="2">
    <source>
        <dbReference type="Proteomes" id="UP000608071"/>
    </source>
</evidence>
<dbReference type="Proteomes" id="UP000608071">
    <property type="component" value="Unassembled WGS sequence"/>
</dbReference>
<gene>
    <name evidence="1" type="ORF">H9647_01200</name>
</gene>
<reference evidence="1 2" key="1">
    <citation type="submission" date="2020-08" db="EMBL/GenBank/DDBJ databases">
        <title>A Genomic Blueprint of the Chicken Gut Microbiome.</title>
        <authorList>
            <person name="Gilroy R."/>
            <person name="Ravi A."/>
            <person name="Getino M."/>
            <person name="Pursley I."/>
            <person name="Horton D.L."/>
            <person name="Alikhan N.-F."/>
            <person name="Baker D."/>
            <person name="Gharbi K."/>
            <person name="Hall N."/>
            <person name="Watson M."/>
            <person name="Adriaenssens E.M."/>
            <person name="Foster-Nyarko E."/>
            <person name="Jarju S."/>
            <person name="Secka A."/>
            <person name="Antonio M."/>
            <person name="Oren A."/>
            <person name="Chaudhuri R."/>
            <person name="La Ragione R.M."/>
            <person name="Hildebrand F."/>
            <person name="Pallen M.J."/>
        </authorList>
    </citation>
    <scope>NUCLEOTIDE SEQUENCE [LARGE SCALE GENOMIC DNA]</scope>
    <source>
        <strain evidence="1 2">Sa2BVA9</strain>
    </source>
</reference>
<accession>A0ABR8ST47</accession>
<organism evidence="1 2">
    <name type="scientific">Paenibacillus gallinarum</name>
    <dbReference type="NCBI Taxonomy" id="2762232"/>
    <lineage>
        <taxon>Bacteria</taxon>
        <taxon>Bacillati</taxon>
        <taxon>Bacillota</taxon>
        <taxon>Bacilli</taxon>
        <taxon>Bacillales</taxon>
        <taxon>Paenibacillaceae</taxon>
        <taxon>Paenibacillus</taxon>
    </lineage>
</organism>